<accession>A0AC35FV93</accession>
<dbReference type="WBParaSite" id="PS1159_v2.g20780.t1">
    <property type="protein sequence ID" value="PS1159_v2.g20780.t1"/>
    <property type="gene ID" value="PS1159_v2.g20780"/>
</dbReference>
<name>A0AC35FV93_9BILA</name>
<evidence type="ECO:0000313" key="1">
    <source>
        <dbReference type="Proteomes" id="UP000887580"/>
    </source>
</evidence>
<proteinExistence type="predicted"/>
<evidence type="ECO:0000313" key="2">
    <source>
        <dbReference type="WBParaSite" id="PS1159_v2.g20780.t1"/>
    </source>
</evidence>
<sequence>MYGRKKSITFTERIKRGFCCIRKAKVGAATTKNDRNMTNTFTEHTWDIEKISSYFNQSNIDVQIPSRSTGLTTTNATNLLNKNGPNMLPKPKEITNFQLFISQFMNLLWALLLTADVLSFISYLADTSQLINLWCAVIIFIMIVFMCCVSFYQEREARLVVKSFENLLPDQCMAIRDGKEIFVEAKDLVVGDLIKVSGGTKVAADARLIICSGLKVETSSITGESEPIDYQVEEVPPNINIFEAHNIILNGSLVIEGEGVGVVIRTGTATVIGQIATMTTGQKDNKSLLELQMIRFVKFLVVLATAIALIAFIIGGFVHKWKNVIQLLCNGFLVCAIGMVPCGFPATVTSIITVVARRLASKQVYLKKLDICEAIGSCNIIASDKTGTLTKNVMTVTDVWYCNHKVPGLPNDEDLTDPMYRMLEIMGICNSAKFTDQKKKGPLMVEVGPSTGEKMKTAMKSMICGKDKDGFDAESQIVDIHTLDLSEKSALGTPSEVAMLRYSDKLVDLAQLQRENDVVFEIPFNSRRKWHLLIIKDDELPNGECQYKLLIKGASEIVIKMCNDIYTKDGVTPITDTEMAYFDEAYSFYGSNGRRIIGFAETRFMAPSNIKFDLEKGNFPLTDLTFVGFCAIMDPPKDETADAIKQCREAGIKVFMVTGDHQITATAIGKEIGLIEDCPGAEKDWETVCGEEVSRLSSADWDRLIQMKALIFARTTPEQKLLIVEECQKRKQIIAMTGDGVNDAPALKRANIGIAMGSGSEVAKDSADVILMNDNFASIVDAVREGRLMFDNLKKLLGYTQIHSYPEVFPIIINFCFGMPVGITSLQILAIDLGTEIPPGVAMSKEPAESDIMKKPPRPRSKLLVSNTLLAYSYTYAGILQTLGCFLSYCCVFWSHNINISDLWMSAIDGWQEGGPDFYSNGRRFTVEEQLYIGRQACSAWHMGIVFGQFWHLFATRTRRQSIFVHGVFRNIHSNMALIIELIGILIFVYCPGINEFIGGAPIPWTCWIVVAAVGWLIILQGEIRKFFIRRYPANKVVRLFKW</sequence>
<protein>
    <submittedName>
        <fullName evidence="2">Cation-transporting P-type ATPase N-terminal domain-containing protein</fullName>
    </submittedName>
</protein>
<organism evidence="1 2">
    <name type="scientific">Panagrolaimus sp. PS1159</name>
    <dbReference type="NCBI Taxonomy" id="55785"/>
    <lineage>
        <taxon>Eukaryota</taxon>
        <taxon>Metazoa</taxon>
        <taxon>Ecdysozoa</taxon>
        <taxon>Nematoda</taxon>
        <taxon>Chromadorea</taxon>
        <taxon>Rhabditida</taxon>
        <taxon>Tylenchina</taxon>
        <taxon>Panagrolaimomorpha</taxon>
        <taxon>Panagrolaimoidea</taxon>
        <taxon>Panagrolaimidae</taxon>
        <taxon>Panagrolaimus</taxon>
    </lineage>
</organism>
<reference evidence="2" key="1">
    <citation type="submission" date="2022-11" db="UniProtKB">
        <authorList>
            <consortium name="WormBaseParasite"/>
        </authorList>
    </citation>
    <scope>IDENTIFICATION</scope>
</reference>
<dbReference type="Proteomes" id="UP000887580">
    <property type="component" value="Unplaced"/>
</dbReference>